<proteinExistence type="predicted"/>
<evidence type="ECO:0000256" key="1">
    <source>
        <dbReference type="SAM" id="MobiDB-lite"/>
    </source>
</evidence>
<dbReference type="Proteomes" id="UP000316079">
    <property type="component" value="Unassembled WGS sequence"/>
</dbReference>
<accession>A0A553RD98</accession>
<evidence type="ECO:0000313" key="2">
    <source>
        <dbReference type="EMBL" id="TRZ00134.1"/>
    </source>
</evidence>
<dbReference type="STRING" id="623744.A0A553RD98"/>
<sequence length="423" mass="46524">MGPRVFDLQDDPLDAGGQSHDTLAVVGGAVASTHAVPRAAFGAGVLTCRTTSPSCLFIPQTFSPFPAVDVFTGPGIWEKGKNKMYNPVLEQATPMERPMIHVALRRWQALAYTMPSLPHRYCSGEVTSGQKRLQAPKSSTFTEIAVWGSAVENQPSEECAIGYVLLGPCCSQTTTSTTVFPAHARHIEDLASSVLALLKPAVASWKKKRSSKSLPSESTQTLQKRRLCKRLGHCKETSSTAIIRKINEHHAQNHLKTLTHSELPKCKFTHTLIAFTREDSVRNGAPVQIYSPNSRFNPRVNFWKVYLVLFAPPLSARTTREARCLPGGGEGTVASSEEEAETRAGHTEHRRTDVLPTPRALSVKHTLAVSPFHLYGVSSWMPEVSVLYFAKSAELTGLKAEKVTVRSTITPLELWQDLENRHP</sequence>
<reference evidence="2 3" key="1">
    <citation type="journal article" date="2019" name="Sci. Data">
        <title>Hybrid genome assembly and annotation of Danionella translucida.</title>
        <authorList>
            <person name="Kadobianskyi M."/>
            <person name="Schulze L."/>
            <person name="Schuelke M."/>
            <person name="Judkewitz B."/>
        </authorList>
    </citation>
    <scope>NUCLEOTIDE SEQUENCE [LARGE SCALE GENOMIC DNA]</scope>
    <source>
        <strain evidence="2 3">Bolton</strain>
    </source>
</reference>
<feature type="region of interest" description="Disordered" evidence="1">
    <location>
        <begin position="327"/>
        <end position="351"/>
    </location>
</feature>
<name>A0A553RD98_9TELE</name>
<dbReference type="AlphaFoldDB" id="A0A553RD98"/>
<feature type="non-terminal residue" evidence="2">
    <location>
        <position position="423"/>
    </location>
</feature>
<comment type="caution">
    <text evidence="2">The sequence shown here is derived from an EMBL/GenBank/DDBJ whole genome shotgun (WGS) entry which is preliminary data.</text>
</comment>
<gene>
    <name evidence="2" type="ORF">DNTS_034626</name>
</gene>
<dbReference type="OrthoDB" id="5531344at2759"/>
<keyword evidence="3" id="KW-1185">Reference proteome</keyword>
<protein>
    <submittedName>
        <fullName evidence="2">Uncharacterized protein</fullName>
    </submittedName>
</protein>
<organism evidence="2 3">
    <name type="scientific">Danionella cerebrum</name>
    <dbReference type="NCBI Taxonomy" id="2873325"/>
    <lineage>
        <taxon>Eukaryota</taxon>
        <taxon>Metazoa</taxon>
        <taxon>Chordata</taxon>
        <taxon>Craniata</taxon>
        <taxon>Vertebrata</taxon>
        <taxon>Euteleostomi</taxon>
        <taxon>Actinopterygii</taxon>
        <taxon>Neopterygii</taxon>
        <taxon>Teleostei</taxon>
        <taxon>Ostariophysi</taxon>
        <taxon>Cypriniformes</taxon>
        <taxon>Danionidae</taxon>
        <taxon>Danioninae</taxon>
        <taxon>Danionella</taxon>
    </lineage>
</organism>
<evidence type="ECO:0000313" key="3">
    <source>
        <dbReference type="Proteomes" id="UP000316079"/>
    </source>
</evidence>
<feature type="compositionally biased region" description="Basic and acidic residues" evidence="1">
    <location>
        <begin position="341"/>
        <end position="351"/>
    </location>
</feature>
<dbReference type="EMBL" id="SRMA01024814">
    <property type="protein sequence ID" value="TRZ00134.1"/>
    <property type="molecule type" value="Genomic_DNA"/>
</dbReference>